<gene>
    <name evidence="2" type="ORF">K444DRAFT_260074</name>
</gene>
<keyword evidence="1" id="KW-1133">Transmembrane helix</keyword>
<evidence type="ECO:0000313" key="2">
    <source>
        <dbReference type="EMBL" id="PMD50149.1"/>
    </source>
</evidence>
<dbReference type="RefSeq" id="XP_024727053.1">
    <property type="nucleotide sequence ID" value="XM_024871401.1"/>
</dbReference>
<evidence type="ECO:0000256" key="1">
    <source>
        <dbReference type="SAM" id="Phobius"/>
    </source>
</evidence>
<keyword evidence="3" id="KW-1185">Reference proteome</keyword>
<keyword evidence="1" id="KW-0812">Transmembrane</keyword>
<name>A0A2J6SHB5_9HELO</name>
<protein>
    <submittedName>
        <fullName evidence="2">Uncharacterized protein</fullName>
    </submittedName>
</protein>
<dbReference type="EMBL" id="KZ613913">
    <property type="protein sequence ID" value="PMD50149.1"/>
    <property type="molecule type" value="Genomic_DNA"/>
</dbReference>
<proteinExistence type="predicted"/>
<evidence type="ECO:0000313" key="3">
    <source>
        <dbReference type="Proteomes" id="UP000235371"/>
    </source>
</evidence>
<dbReference type="Proteomes" id="UP000235371">
    <property type="component" value="Unassembled WGS sequence"/>
</dbReference>
<organism evidence="2 3">
    <name type="scientific">Hyaloscypha bicolor E</name>
    <dbReference type="NCBI Taxonomy" id="1095630"/>
    <lineage>
        <taxon>Eukaryota</taxon>
        <taxon>Fungi</taxon>
        <taxon>Dikarya</taxon>
        <taxon>Ascomycota</taxon>
        <taxon>Pezizomycotina</taxon>
        <taxon>Leotiomycetes</taxon>
        <taxon>Helotiales</taxon>
        <taxon>Hyaloscyphaceae</taxon>
        <taxon>Hyaloscypha</taxon>
        <taxon>Hyaloscypha bicolor</taxon>
    </lineage>
</organism>
<dbReference type="AlphaFoldDB" id="A0A2J6SHB5"/>
<dbReference type="GeneID" id="36579483"/>
<sequence>MLCFVNNSWEFAFVRSSWVFGGTAFWVALNVRAFLYFRHRRNKIITSNTRTTRITATETPALAPENSSPGCATRVVEPEGAEAGTAVIVVVPLGLNVVVTPGEIVPGGPLRIETTPVYFIIDKGVVGIEETAVNVGVLSFRFIRPRRFLDTAVVTPVMPKNGL</sequence>
<feature type="transmembrane region" description="Helical" evidence="1">
    <location>
        <begin position="18"/>
        <end position="37"/>
    </location>
</feature>
<keyword evidence="1" id="KW-0472">Membrane</keyword>
<reference evidence="2 3" key="1">
    <citation type="submission" date="2016-04" db="EMBL/GenBank/DDBJ databases">
        <title>A degradative enzymes factory behind the ericoid mycorrhizal symbiosis.</title>
        <authorList>
            <consortium name="DOE Joint Genome Institute"/>
            <person name="Martino E."/>
            <person name="Morin E."/>
            <person name="Grelet G."/>
            <person name="Kuo A."/>
            <person name="Kohler A."/>
            <person name="Daghino S."/>
            <person name="Barry K."/>
            <person name="Choi C."/>
            <person name="Cichocki N."/>
            <person name="Clum A."/>
            <person name="Copeland A."/>
            <person name="Hainaut M."/>
            <person name="Haridas S."/>
            <person name="Labutti K."/>
            <person name="Lindquist E."/>
            <person name="Lipzen A."/>
            <person name="Khouja H.-R."/>
            <person name="Murat C."/>
            <person name="Ohm R."/>
            <person name="Olson A."/>
            <person name="Spatafora J."/>
            <person name="Veneault-Fourrey C."/>
            <person name="Henrissat B."/>
            <person name="Grigoriev I."/>
            <person name="Martin F."/>
            <person name="Perotto S."/>
        </authorList>
    </citation>
    <scope>NUCLEOTIDE SEQUENCE [LARGE SCALE GENOMIC DNA]</scope>
    <source>
        <strain evidence="2 3">E</strain>
    </source>
</reference>
<accession>A0A2J6SHB5</accession>
<dbReference type="InParanoid" id="A0A2J6SHB5"/>